<reference evidence="2 3" key="1">
    <citation type="journal article" date="2018" name="Sci. Rep.">
        <title>Raphidocelis subcapitata (=Pseudokirchneriella subcapitata) provides an insight into genome evolution and environmental adaptations in the Sphaeropleales.</title>
        <authorList>
            <person name="Suzuki S."/>
            <person name="Yamaguchi H."/>
            <person name="Nakajima N."/>
            <person name="Kawachi M."/>
        </authorList>
    </citation>
    <scope>NUCLEOTIDE SEQUENCE [LARGE SCALE GENOMIC DNA]</scope>
    <source>
        <strain evidence="2 3">NIES-35</strain>
    </source>
</reference>
<gene>
    <name evidence="2" type="ORF">Rsub_04489</name>
</gene>
<dbReference type="OrthoDB" id="2796951at2759"/>
<dbReference type="Gene3D" id="2.60.40.1180">
    <property type="entry name" value="Golgi alpha-mannosidase II"/>
    <property type="match status" value="1"/>
</dbReference>
<dbReference type="PANTHER" id="PTHR36183">
    <property type="entry name" value="BETA-GLUCURONIDASE"/>
    <property type="match status" value="1"/>
</dbReference>
<dbReference type="STRING" id="307507.A0A2V0NZN5"/>
<feature type="signal peptide" evidence="1">
    <location>
        <begin position="1"/>
        <end position="27"/>
    </location>
</feature>
<dbReference type="InterPro" id="IPR017853">
    <property type="entry name" value="GH"/>
</dbReference>
<name>A0A2V0NZN5_9CHLO</name>
<keyword evidence="3" id="KW-1185">Reference proteome</keyword>
<accession>A0A2V0NZN5</accession>
<protein>
    <submittedName>
        <fullName evidence="2">Uncharacterized protein</fullName>
    </submittedName>
</protein>
<dbReference type="InterPro" id="IPR013780">
    <property type="entry name" value="Glyco_hydro_b"/>
</dbReference>
<proteinExistence type="predicted"/>
<evidence type="ECO:0000256" key="1">
    <source>
        <dbReference type="SAM" id="SignalP"/>
    </source>
</evidence>
<dbReference type="Gene3D" id="3.20.20.80">
    <property type="entry name" value="Glycosidases"/>
    <property type="match status" value="1"/>
</dbReference>
<evidence type="ECO:0000313" key="3">
    <source>
        <dbReference type="Proteomes" id="UP000247498"/>
    </source>
</evidence>
<keyword evidence="1" id="KW-0732">Signal</keyword>
<dbReference type="AlphaFoldDB" id="A0A2V0NZN5"/>
<sequence>MRRCPRLALLACLAAAAALSLPRPAAAAKPPTLPLVAAGSTAVGGLAEADTFRATVQPDSNGRRIGQLLGVSVEWDRVSDYANDRWSRVFSQLGPSPIIRIGGSSSEDLTQVPGDATWAALRHLAKTAGARYIINLKLSGGDLPLISGLYSRAISEVGPSIDSFELGNEPSHWPNGVGGYDFATKAFTPGWDAYTDYYVKVAKELVKVNGGYQFLGLSWEHFRSGLPRDKQAAFVAAARGTNMRELALHWYPPYTSDGFSIDDLLREGLLREAVKEFQDASASAGGLPIRMSEGNTKSKGGIAGVSDAFASALFATDFAFELAAAGSPGVNLHWRIGGSPDGAPNRNWPCYYLGVETGFRPGPNGALDTYPKAKAPWAGYLLFSRAVASEGGPATLARVPYAAASGACSNVKIWPLAARRGGGAELRVVVLNKSPSGACRVALRLEPGSGGPARYGAGSLQWMLPGGASAAAVAGCASKDGCGAAAGGLGVASTRGDSTMGGQAMDQEGRLQPGSPVTYEVAGARAGDGGAMEYTFALPAASGALLTVPEAKARRRA</sequence>
<dbReference type="InterPro" id="IPR052974">
    <property type="entry name" value="GH79_Enzymes"/>
</dbReference>
<dbReference type="SUPFAM" id="SSF51445">
    <property type="entry name" value="(Trans)glycosidases"/>
    <property type="match status" value="1"/>
</dbReference>
<evidence type="ECO:0000313" key="2">
    <source>
        <dbReference type="EMBL" id="GBF92142.1"/>
    </source>
</evidence>
<dbReference type="EMBL" id="BDRX01000029">
    <property type="protein sequence ID" value="GBF92142.1"/>
    <property type="molecule type" value="Genomic_DNA"/>
</dbReference>
<organism evidence="2 3">
    <name type="scientific">Raphidocelis subcapitata</name>
    <dbReference type="NCBI Taxonomy" id="307507"/>
    <lineage>
        <taxon>Eukaryota</taxon>
        <taxon>Viridiplantae</taxon>
        <taxon>Chlorophyta</taxon>
        <taxon>core chlorophytes</taxon>
        <taxon>Chlorophyceae</taxon>
        <taxon>CS clade</taxon>
        <taxon>Sphaeropleales</taxon>
        <taxon>Selenastraceae</taxon>
        <taxon>Raphidocelis</taxon>
    </lineage>
</organism>
<dbReference type="PANTHER" id="PTHR36183:SF2">
    <property type="entry name" value="BETA-GLUCURONIDASE C-TERMINAL DOMAIN-CONTAINING PROTEIN"/>
    <property type="match status" value="1"/>
</dbReference>
<feature type="chain" id="PRO_5015895308" evidence="1">
    <location>
        <begin position="28"/>
        <end position="557"/>
    </location>
</feature>
<comment type="caution">
    <text evidence="2">The sequence shown here is derived from an EMBL/GenBank/DDBJ whole genome shotgun (WGS) entry which is preliminary data.</text>
</comment>
<dbReference type="InParanoid" id="A0A2V0NZN5"/>
<dbReference type="Proteomes" id="UP000247498">
    <property type="component" value="Unassembled WGS sequence"/>
</dbReference>